<dbReference type="RefSeq" id="WP_163238862.1">
    <property type="nucleotide sequence ID" value="NZ_CP082780.1"/>
</dbReference>
<comment type="caution">
    <text evidence="3">The sequence shown here is derived from an EMBL/GenBank/DDBJ whole genome shotgun (WGS) entry which is preliminary data.</text>
</comment>
<keyword evidence="1" id="KW-1133">Transmembrane helix</keyword>
<keyword evidence="4" id="KW-1185">Reference proteome</keyword>
<dbReference type="Proteomes" id="UP000472971">
    <property type="component" value="Unassembled WGS sequence"/>
</dbReference>
<evidence type="ECO:0000313" key="2">
    <source>
        <dbReference type="EMBL" id="MBA4535590.1"/>
    </source>
</evidence>
<reference evidence="2 5" key="2">
    <citation type="submission" date="2020-07" db="EMBL/GenBank/DDBJ databases">
        <authorList>
            <person name="Feng H."/>
        </authorList>
    </citation>
    <scope>NUCLEOTIDE SEQUENCE [LARGE SCALE GENOMIC DNA]</scope>
    <source>
        <strain evidence="5">s-12</strain>
        <strain evidence="2">S-12</strain>
    </source>
</reference>
<gene>
    <name evidence="3" type="ORF">G4D64_00210</name>
    <name evidence="2" type="ORF">H1Z61_00210</name>
</gene>
<feature type="transmembrane region" description="Helical" evidence="1">
    <location>
        <begin position="127"/>
        <end position="148"/>
    </location>
</feature>
<evidence type="ECO:0000313" key="4">
    <source>
        <dbReference type="Proteomes" id="UP000472971"/>
    </source>
</evidence>
<keyword evidence="1" id="KW-0812">Transmembrane</keyword>
<name>A0A6B3VWT5_9BACI</name>
<dbReference type="EMBL" id="JACEIO010000001">
    <property type="protein sequence ID" value="MBA4535590.1"/>
    <property type="molecule type" value="Genomic_DNA"/>
</dbReference>
<feature type="transmembrane region" description="Helical" evidence="1">
    <location>
        <begin position="92"/>
        <end position="115"/>
    </location>
</feature>
<dbReference type="EMBL" id="JAAIWN010000001">
    <property type="protein sequence ID" value="NEY79966.1"/>
    <property type="molecule type" value="Genomic_DNA"/>
</dbReference>
<proteinExistence type="predicted"/>
<evidence type="ECO:0000256" key="1">
    <source>
        <dbReference type="SAM" id="Phobius"/>
    </source>
</evidence>
<dbReference type="Proteomes" id="UP000570010">
    <property type="component" value="Unassembled WGS sequence"/>
</dbReference>
<organism evidence="3 4">
    <name type="scientific">Bacillus aquiflavi</name>
    <dbReference type="NCBI Taxonomy" id="2672567"/>
    <lineage>
        <taxon>Bacteria</taxon>
        <taxon>Bacillati</taxon>
        <taxon>Bacillota</taxon>
        <taxon>Bacilli</taxon>
        <taxon>Bacillales</taxon>
        <taxon>Bacillaceae</taxon>
        <taxon>Bacillus</taxon>
    </lineage>
</organism>
<keyword evidence="1" id="KW-0472">Membrane</keyword>
<accession>A0A6B3VWT5</accession>
<feature type="transmembrane region" description="Helical" evidence="1">
    <location>
        <begin position="58"/>
        <end position="80"/>
    </location>
</feature>
<feature type="transmembrane region" description="Helical" evidence="1">
    <location>
        <begin position="26"/>
        <end position="46"/>
    </location>
</feature>
<protein>
    <submittedName>
        <fullName evidence="3">Uncharacterized protein</fullName>
    </submittedName>
</protein>
<reference evidence="3 4" key="1">
    <citation type="submission" date="2020-02" db="EMBL/GenBank/DDBJ databases">
        <title>Bacillus aquiflavi sp. nov., isolated from yellow water of strong flavor Chinese baijiu in Yibin region of China.</title>
        <authorList>
            <person name="Xie J."/>
        </authorList>
    </citation>
    <scope>NUCLEOTIDE SEQUENCE [LARGE SCALE GENOMIC DNA]</scope>
    <source>
        <strain evidence="3 4">3H-10</strain>
    </source>
</reference>
<evidence type="ECO:0000313" key="5">
    <source>
        <dbReference type="Proteomes" id="UP000570010"/>
    </source>
</evidence>
<evidence type="ECO:0000313" key="3">
    <source>
        <dbReference type="EMBL" id="NEY79966.1"/>
    </source>
</evidence>
<dbReference type="AlphaFoldDB" id="A0A6B3VWT5"/>
<feature type="transmembrane region" description="Helical" evidence="1">
    <location>
        <begin position="205"/>
        <end position="229"/>
    </location>
</feature>
<sequence length="412" mass="47907">MLRQCNEHDFYRIMIVSKDRLSPDRIVKFFWAAFVFSGIITAVLLFGSRSNVNITNPIWSVIVKTGIILLVIQFTIAVFYMREKNAYHFQKLQSLLLSIISLKMSFELYFIYFLLCDDRFAPSYLKTTAITLFVGGLVYLIFTTFRGIKKVQQGELRKDGSGLYNIQQSKSNISLPIIFGATMMGGAISRTLSNSSNTTENILGLYFFLLLCVILQYTIAFAWPELFLLTYCKFKFESFQIPMSKQPRSNKKQTMPFKTQRQEKREVNIKRAPIEFHHVISTITRCKTDEWYYTALNFEGSVIRTGLKSTGTIIYKVANFNEATNEAHYTFYIPVNTAIEMEENDKYIFNNIWTFDDGLILRNGNLDENMEHYYELLRTKAKADHLKLEEPFYHILKGDGYVHIYAPIVIED</sequence>